<dbReference type="InterPro" id="IPR050307">
    <property type="entry name" value="Sterol_Desaturase_Related"/>
</dbReference>
<keyword evidence="7" id="KW-1185">Reference proteome</keyword>
<organism evidence="6 7">
    <name type="scientific">Modicella reniformis</name>
    <dbReference type="NCBI Taxonomy" id="1440133"/>
    <lineage>
        <taxon>Eukaryota</taxon>
        <taxon>Fungi</taxon>
        <taxon>Fungi incertae sedis</taxon>
        <taxon>Mucoromycota</taxon>
        <taxon>Mortierellomycotina</taxon>
        <taxon>Mortierellomycetes</taxon>
        <taxon>Mortierellales</taxon>
        <taxon>Mortierellaceae</taxon>
        <taxon>Modicella</taxon>
    </lineage>
</organism>
<evidence type="ECO:0000313" key="6">
    <source>
        <dbReference type="EMBL" id="KAG0003085.1"/>
    </source>
</evidence>
<dbReference type="GO" id="GO:0005506">
    <property type="term" value="F:iron ion binding"/>
    <property type="evidence" value="ECO:0007669"/>
    <property type="project" value="InterPro"/>
</dbReference>
<keyword evidence="2" id="KW-0812">Transmembrane</keyword>
<evidence type="ECO:0000256" key="4">
    <source>
        <dbReference type="ARBA" id="ARBA00023136"/>
    </source>
</evidence>
<dbReference type="Proteomes" id="UP000749646">
    <property type="component" value="Unassembled WGS sequence"/>
</dbReference>
<dbReference type="GO" id="GO:0016491">
    <property type="term" value="F:oxidoreductase activity"/>
    <property type="evidence" value="ECO:0007669"/>
    <property type="project" value="InterPro"/>
</dbReference>
<protein>
    <recommendedName>
        <fullName evidence="5">Fatty acid hydroxylase domain-containing protein</fullName>
    </recommendedName>
</protein>
<comment type="subcellular location">
    <subcellularLocation>
        <location evidence="1">Membrane</location>
    </subcellularLocation>
</comment>
<feature type="domain" description="Fatty acid hydroxylase" evidence="5">
    <location>
        <begin position="144"/>
        <end position="243"/>
    </location>
</feature>
<dbReference type="GO" id="GO:0016020">
    <property type="term" value="C:membrane"/>
    <property type="evidence" value="ECO:0007669"/>
    <property type="project" value="UniProtKB-SubCell"/>
</dbReference>
<dbReference type="OrthoDB" id="408954at2759"/>
<proteinExistence type="predicted"/>
<evidence type="ECO:0000313" key="7">
    <source>
        <dbReference type="Proteomes" id="UP000749646"/>
    </source>
</evidence>
<name>A0A9P6MIZ1_9FUNG</name>
<comment type="caution">
    <text evidence="6">The sequence shown here is derived from an EMBL/GenBank/DDBJ whole genome shotgun (WGS) entry which is preliminary data.</text>
</comment>
<sequence length="249" mass="28650">MAPVVQAPLFSFVSDQTLALLLPIVVYWTYSLLFHWTSLQEFPWFEKYRIHNKEEEARNRVALPDVIKAVIVQQLLQTALGFLAVLADDSQVVFDDELGLTQYQRWIGSFLSLVGLLTLVPDSTVETVAHVCYYYLESLVRFSVAMSILDTWQYFLHRLFHNVPFLYKHFHSRHHRLYVTYAFGALYNHPFEGFLMDSVGASLAFLISGMGNRGALAFFSFSTLKTLDDHCGYNLPYNPLQQLFSNNAD</sequence>
<dbReference type="Pfam" id="PF04116">
    <property type="entry name" value="FA_hydroxylase"/>
    <property type="match status" value="1"/>
</dbReference>
<accession>A0A9P6MIZ1</accession>
<evidence type="ECO:0000256" key="2">
    <source>
        <dbReference type="ARBA" id="ARBA00022692"/>
    </source>
</evidence>
<reference evidence="6" key="1">
    <citation type="journal article" date="2020" name="Fungal Divers.">
        <title>Resolving the Mortierellaceae phylogeny through synthesis of multi-gene phylogenetics and phylogenomics.</title>
        <authorList>
            <person name="Vandepol N."/>
            <person name="Liber J."/>
            <person name="Desiro A."/>
            <person name="Na H."/>
            <person name="Kennedy M."/>
            <person name="Barry K."/>
            <person name="Grigoriev I.V."/>
            <person name="Miller A.N."/>
            <person name="O'Donnell K."/>
            <person name="Stajich J.E."/>
            <person name="Bonito G."/>
        </authorList>
    </citation>
    <scope>NUCLEOTIDE SEQUENCE</scope>
    <source>
        <strain evidence="6">MES-2147</strain>
    </source>
</reference>
<dbReference type="GO" id="GO:0008610">
    <property type="term" value="P:lipid biosynthetic process"/>
    <property type="evidence" value="ECO:0007669"/>
    <property type="project" value="InterPro"/>
</dbReference>
<keyword evidence="4" id="KW-0472">Membrane</keyword>
<evidence type="ECO:0000259" key="5">
    <source>
        <dbReference type="Pfam" id="PF04116"/>
    </source>
</evidence>
<evidence type="ECO:0000256" key="1">
    <source>
        <dbReference type="ARBA" id="ARBA00004370"/>
    </source>
</evidence>
<dbReference type="AlphaFoldDB" id="A0A9P6MIZ1"/>
<feature type="non-terminal residue" evidence="6">
    <location>
        <position position="1"/>
    </location>
</feature>
<dbReference type="EMBL" id="JAAAHW010000381">
    <property type="protein sequence ID" value="KAG0003085.1"/>
    <property type="molecule type" value="Genomic_DNA"/>
</dbReference>
<evidence type="ECO:0000256" key="3">
    <source>
        <dbReference type="ARBA" id="ARBA00022989"/>
    </source>
</evidence>
<dbReference type="InterPro" id="IPR006694">
    <property type="entry name" value="Fatty_acid_hydroxylase"/>
</dbReference>
<keyword evidence="3" id="KW-1133">Transmembrane helix</keyword>
<dbReference type="PANTHER" id="PTHR11863">
    <property type="entry name" value="STEROL DESATURASE"/>
    <property type="match status" value="1"/>
</dbReference>
<gene>
    <name evidence="6" type="ORF">BGZ65_002047</name>
</gene>